<evidence type="ECO:0008006" key="4">
    <source>
        <dbReference type="Google" id="ProtNLM"/>
    </source>
</evidence>
<evidence type="ECO:0000256" key="1">
    <source>
        <dbReference type="SAM" id="Phobius"/>
    </source>
</evidence>
<dbReference type="EMBL" id="PCYL01000019">
    <property type="protein sequence ID" value="PIR46939.1"/>
    <property type="molecule type" value="Genomic_DNA"/>
</dbReference>
<dbReference type="AlphaFoldDB" id="A0A2H0RK74"/>
<evidence type="ECO:0000313" key="2">
    <source>
        <dbReference type="EMBL" id="PIR46939.1"/>
    </source>
</evidence>
<reference evidence="2 3" key="1">
    <citation type="submission" date="2017-09" db="EMBL/GenBank/DDBJ databases">
        <title>Depth-based differentiation of microbial function through sediment-hosted aquifers and enrichment of novel symbionts in the deep terrestrial subsurface.</title>
        <authorList>
            <person name="Probst A.J."/>
            <person name="Ladd B."/>
            <person name="Jarett J.K."/>
            <person name="Geller-Mcgrath D.E."/>
            <person name="Sieber C.M."/>
            <person name="Emerson J.B."/>
            <person name="Anantharaman K."/>
            <person name="Thomas B.C."/>
            <person name="Malmstrom R."/>
            <person name="Stieglmeier M."/>
            <person name="Klingl A."/>
            <person name="Woyke T."/>
            <person name="Ryan C.M."/>
            <person name="Banfield J.F."/>
        </authorList>
    </citation>
    <scope>NUCLEOTIDE SEQUENCE [LARGE SCALE GENOMIC DNA]</scope>
    <source>
        <strain evidence="2">CG10_big_fil_rev_8_21_14_0_10_45_14</strain>
    </source>
</reference>
<dbReference type="Proteomes" id="UP000230833">
    <property type="component" value="Unassembled WGS sequence"/>
</dbReference>
<name>A0A2H0RK74_9BACT</name>
<feature type="transmembrane region" description="Helical" evidence="1">
    <location>
        <begin position="369"/>
        <end position="387"/>
    </location>
</feature>
<evidence type="ECO:0000313" key="3">
    <source>
        <dbReference type="Proteomes" id="UP000230833"/>
    </source>
</evidence>
<comment type="caution">
    <text evidence="2">The sequence shown here is derived from an EMBL/GenBank/DDBJ whole genome shotgun (WGS) entry which is preliminary data.</text>
</comment>
<sequence length="392" mass="42622">MIEYHTIDIIQERAVLTTKVKDMKNLKNRVYFLSLIIVIGIFSLPGLSEAAELRFVFDGLLNTNPSIEADVDIENGTVIGSKQYELRESIYDFSFRGNIASDTKILVGDFEYKSSSGGRTYETKGTVSLNPTPALFEGQEVGVGKIWEGNYSVPKSSRTGAVYVSLLKGELSLGSGQGAKKDANISVSAVSGDVKIKRADGKEETLTKDSKLRPGDSILTGYGSSVSLTVGEIGELAIPSLTNLWIELLESKDDLIRLQTHLTVGSVRARIKQNASMRGDFSVSSPSAIASIRGSEMIFIYDDKTGVSKLFVTEDKAYIRSNEGSTKETEIAQGYAIETNDTGLGEAREYNDDELLPTGFGNTRSGNSIILITILIAVLLVVVLFVLKKKRT</sequence>
<proteinExistence type="predicted"/>
<accession>A0A2H0RK74</accession>
<keyword evidence="1" id="KW-0472">Membrane</keyword>
<feature type="transmembrane region" description="Helical" evidence="1">
    <location>
        <begin position="30"/>
        <end position="47"/>
    </location>
</feature>
<dbReference type="PANTHER" id="PTHR38731">
    <property type="entry name" value="LIPL45-RELATED LIPOPROTEIN-RELATED"/>
    <property type="match status" value="1"/>
</dbReference>
<protein>
    <recommendedName>
        <fullName evidence="4">FecR protein domain-containing protein</fullName>
    </recommendedName>
</protein>
<keyword evidence="1" id="KW-1133">Transmembrane helix</keyword>
<keyword evidence="1" id="KW-0812">Transmembrane</keyword>
<gene>
    <name evidence="2" type="ORF">COV07_01600</name>
</gene>
<organism evidence="2 3">
    <name type="scientific">Candidatus Vogelbacteria bacterium CG10_big_fil_rev_8_21_14_0_10_45_14</name>
    <dbReference type="NCBI Taxonomy" id="1975042"/>
    <lineage>
        <taxon>Bacteria</taxon>
        <taxon>Candidatus Vogeliibacteriota</taxon>
    </lineage>
</organism>